<keyword evidence="3 16" id="KW-0148">Chlorophyll</keyword>
<comment type="subcellular location">
    <subcellularLocation>
        <location evidence="1 17">Plastid</location>
        <location evidence="1 17">Chloroplast thylakoid membrane</location>
    </subcellularLocation>
</comment>
<comment type="similarity">
    <text evidence="2 17">Belongs to the light-harvesting chlorophyll a/b-binding (LHC) protein family.</text>
</comment>
<feature type="binding site" description="axial binding residue" evidence="16">
    <location>
        <position position="167"/>
    </location>
    <ligand>
        <name>chlorophyll b</name>
        <dbReference type="ChEBI" id="CHEBI:61721"/>
        <label>1</label>
    </ligand>
    <ligandPart>
        <name>Mg</name>
        <dbReference type="ChEBI" id="CHEBI:25107"/>
    </ligandPart>
</feature>
<keyword evidence="6" id="KW-0597">Phosphoprotein</keyword>
<evidence type="ECO:0000256" key="8">
    <source>
        <dbReference type="ARBA" id="ARBA00022692"/>
    </source>
</evidence>
<keyword evidence="14 17" id="KW-0793">Thylakoid</keyword>
<dbReference type="GO" id="GO:0009523">
    <property type="term" value="C:photosystem II"/>
    <property type="evidence" value="ECO:0007669"/>
    <property type="project" value="UniProtKB-KW"/>
</dbReference>
<name>A0A2C9UGE0_MANES</name>
<dbReference type="InterPro" id="IPR022796">
    <property type="entry name" value="Chloroa_b-bind"/>
</dbReference>
<keyword evidence="7 17" id="KW-0934">Plastid</keyword>
<dbReference type="GO" id="GO:0009765">
    <property type="term" value="P:photosynthesis, light harvesting"/>
    <property type="evidence" value="ECO:0007669"/>
    <property type="project" value="InterPro"/>
</dbReference>
<dbReference type="GO" id="GO:0009535">
    <property type="term" value="C:chloroplast thylakoid membrane"/>
    <property type="evidence" value="ECO:0007669"/>
    <property type="project" value="UniProtKB-SubCell"/>
</dbReference>
<keyword evidence="17" id="KW-0604">Photosystem II</keyword>
<dbReference type="SUPFAM" id="SSF103511">
    <property type="entry name" value="Chlorophyll a-b binding protein"/>
    <property type="match status" value="1"/>
</dbReference>
<comment type="function">
    <text evidence="17">The light-harvesting complex (LHC) functions as a light receptor, it captures and delivers excitation energy to photosystems with which it is closely associated.</text>
</comment>
<feature type="binding site" evidence="16">
    <location>
        <position position="211"/>
    </location>
    <ligand>
        <name>chlorophyll a</name>
        <dbReference type="ChEBI" id="CHEBI:58416"/>
        <label>1</label>
    </ligand>
</feature>
<dbReference type="InterPro" id="IPR001344">
    <property type="entry name" value="Chloro_AB-bd_pln"/>
</dbReference>
<evidence type="ECO:0000256" key="3">
    <source>
        <dbReference type="ARBA" id="ARBA00022494"/>
    </source>
</evidence>
<keyword evidence="11" id="KW-0460">Magnesium</keyword>
<evidence type="ECO:0000256" key="6">
    <source>
        <dbReference type="ARBA" id="ARBA00022553"/>
    </source>
</evidence>
<accession>A0A2C9UGE0</accession>
<keyword evidence="8" id="KW-0812">Transmembrane</keyword>
<evidence type="ECO:0000256" key="5">
    <source>
        <dbReference type="ARBA" id="ARBA00022531"/>
    </source>
</evidence>
<dbReference type="GO" id="GO:0046872">
    <property type="term" value="F:metal ion binding"/>
    <property type="evidence" value="ECO:0007669"/>
    <property type="project" value="UniProtKB-KW"/>
</dbReference>
<evidence type="ECO:0000256" key="13">
    <source>
        <dbReference type="ARBA" id="ARBA00022991"/>
    </source>
</evidence>
<gene>
    <name evidence="18" type="ORF">MANES_15G159000v8</name>
</gene>
<keyword evidence="12" id="KW-1133">Transmembrane helix</keyword>
<evidence type="ECO:0000313" key="19">
    <source>
        <dbReference type="Proteomes" id="UP000091857"/>
    </source>
</evidence>
<proteinExistence type="inferred from homology"/>
<dbReference type="AlphaFoldDB" id="A0A2C9UGE0"/>
<keyword evidence="5 17" id="KW-0602">Photosynthesis</keyword>
<keyword evidence="4 17" id="KW-0150">Chloroplast</keyword>
<dbReference type="EMBL" id="CM004401">
    <property type="protein sequence ID" value="OAY29620.1"/>
    <property type="molecule type" value="Genomic_DNA"/>
</dbReference>
<evidence type="ECO:0000256" key="10">
    <source>
        <dbReference type="ARBA" id="ARBA00022836"/>
    </source>
</evidence>
<dbReference type="Gene3D" id="1.10.3460.10">
    <property type="entry name" value="Chlorophyll a/b binding protein domain"/>
    <property type="match status" value="1"/>
</dbReference>
<keyword evidence="13 17" id="KW-0157">Chromophore</keyword>
<organism evidence="18 19">
    <name type="scientific">Manihot esculenta</name>
    <name type="common">Cassava</name>
    <name type="synonym">Jatropha manihot</name>
    <dbReference type="NCBI Taxonomy" id="3983"/>
    <lineage>
        <taxon>Eukaryota</taxon>
        <taxon>Viridiplantae</taxon>
        <taxon>Streptophyta</taxon>
        <taxon>Embryophyta</taxon>
        <taxon>Tracheophyta</taxon>
        <taxon>Spermatophyta</taxon>
        <taxon>Magnoliopsida</taxon>
        <taxon>eudicotyledons</taxon>
        <taxon>Gunneridae</taxon>
        <taxon>Pentapetalae</taxon>
        <taxon>rosids</taxon>
        <taxon>fabids</taxon>
        <taxon>Malpighiales</taxon>
        <taxon>Euphorbiaceae</taxon>
        <taxon>Crotonoideae</taxon>
        <taxon>Manihoteae</taxon>
        <taxon>Manihot</taxon>
    </lineage>
</organism>
<feature type="binding site" evidence="16">
    <location>
        <position position="162"/>
    </location>
    <ligand>
        <name>chlorophyll a</name>
        <dbReference type="ChEBI" id="CHEBI:58416"/>
        <label>1</label>
    </ligand>
</feature>
<dbReference type="Pfam" id="PF00504">
    <property type="entry name" value="Chloroa_b-bind"/>
    <property type="match status" value="1"/>
</dbReference>
<dbReference type="GO" id="GO:0016168">
    <property type="term" value="F:chlorophyll binding"/>
    <property type="evidence" value="ECO:0007669"/>
    <property type="project" value="UniProtKB-KW"/>
</dbReference>
<evidence type="ECO:0000256" key="1">
    <source>
        <dbReference type="ARBA" id="ARBA00004334"/>
    </source>
</evidence>
<evidence type="ECO:0000256" key="14">
    <source>
        <dbReference type="ARBA" id="ARBA00023078"/>
    </source>
</evidence>
<feature type="binding site" evidence="16">
    <location>
        <position position="165"/>
    </location>
    <ligand>
        <name>chlorophyll a</name>
        <dbReference type="ChEBI" id="CHEBI:58416"/>
        <label>1</label>
    </ligand>
</feature>
<evidence type="ECO:0000313" key="18">
    <source>
        <dbReference type="EMBL" id="OAY29620.1"/>
    </source>
</evidence>
<keyword evidence="10 17" id="KW-0603">Photosystem I</keyword>
<evidence type="ECO:0000256" key="7">
    <source>
        <dbReference type="ARBA" id="ARBA00022640"/>
    </source>
</evidence>
<dbReference type="Proteomes" id="UP000091857">
    <property type="component" value="Chromosome 15"/>
</dbReference>
<reference evidence="19" key="1">
    <citation type="journal article" date="2016" name="Nat. Biotechnol.">
        <title>Sequencing wild and cultivated cassava and related species reveals extensive interspecific hybridization and genetic diversity.</title>
        <authorList>
            <person name="Bredeson J.V."/>
            <person name="Lyons J.B."/>
            <person name="Prochnik S.E."/>
            <person name="Wu G.A."/>
            <person name="Ha C.M."/>
            <person name="Edsinger-Gonzales E."/>
            <person name="Grimwood J."/>
            <person name="Schmutz J."/>
            <person name="Rabbi I.Y."/>
            <person name="Egesi C."/>
            <person name="Nauluvula P."/>
            <person name="Lebot V."/>
            <person name="Ndunguru J."/>
            <person name="Mkamilo G."/>
            <person name="Bart R.S."/>
            <person name="Setter T.L."/>
            <person name="Gleadow R.M."/>
            <person name="Kulakow P."/>
            <person name="Ferguson M.E."/>
            <person name="Rounsley S."/>
            <person name="Rokhsar D.S."/>
        </authorList>
    </citation>
    <scope>NUCLEOTIDE SEQUENCE [LARGE SCALE GENOMIC DNA]</scope>
    <source>
        <strain evidence="19">cv. AM560-2</strain>
    </source>
</reference>
<dbReference type="GO" id="GO:0009522">
    <property type="term" value="C:photosystem I"/>
    <property type="evidence" value="ECO:0007669"/>
    <property type="project" value="UniProtKB-KW"/>
</dbReference>
<evidence type="ECO:0000256" key="17">
    <source>
        <dbReference type="RuleBase" id="RU363080"/>
    </source>
</evidence>
<evidence type="ECO:0000256" key="15">
    <source>
        <dbReference type="ARBA" id="ARBA00023136"/>
    </source>
</evidence>
<keyword evidence="9" id="KW-0479">Metal-binding</keyword>
<protein>
    <recommendedName>
        <fullName evidence="17">Chlorophyll a-b binding protein, chloroplastic</fullName>
    </recommendedName>
</protein>
<comment type="caution">
    <text evidence="18">The sequence shown here is derived from an EMBL/GenBank/DDBJ whole genome shotgun (WGS) entry which is preliminary data.</text>
</comment>
<sequence>MALPLQPQASFPSISSSSSTFFAQGSKLLAPKLRNALLNRTTSYSTSSCKASWQELAGVLVFSAVPFTAVKAIANSPLGESLQRRMEERKKVAIQDSSKFQALAAKARKESLWYGEERPRWLGPIPYDYPAYLTGELPGDYGFDVAGLGKDSVAFQRYFNFEILHARWAMLAALGALVPELLDLLGAFHFTEPVWWLVGYSKLKGDTLDYLGIPGLHLAGSQGVIVIAICQALLMVTPPFQLCCFLASYEDNYIISCILLSAYA</sequence>
<dbReference type="Gramene" id="Manes.15G159000.2.v8.1">
    <property type="protein sequence ID" value="Manes.15G159000.2.v8.1.CDS"/>
    <property type="gene ID" value="Manes.15G159000.v8.1"/>
</dbReference>
<evidence type="ECO:0000256" key="16">
    <source>
        <dbReference type="PIRSR" id="PIRSR601344-1"/>
    </source>
</evidence>
<evidence type="ECO:0000256" key="2">
    <source>
        <dbReference type="ARBA" id="ARBA00007259"/>
    </source>
</evidence>
<evidence type="ECO:0000256" key="12">
    <source>
        <dbReference type="ARBA" id="ARBA00022989"/>
    </source>
</evidence>
<keyword evidence="15" id="KW-0472">Membrane</keyword>
<dbReference type="PANTHER" id="PTHR21649">
    <property type="entry name" value="CHLOROPHYLL A/B BINDING PROTEIN"/>
    <property type="match status" value="1"/>
</dbReference>
<evidence type="ECO:0000256" key="4">
    <source>
        <dbReference type="ARBA" id="ARBA00022528"/>
    </source>
</evidence>
<evidence type="ECO:0000256" key="9">
    <source>
        <dbReference type="ARBA" id="ARBA00022723"/>
    </source>
</evidence>
<evidence type="ECO:0000256" key="11">
    <source>
        <dbReference type="ARBA" id="ARBA00022842"/>
    </source>
</evidence>
<keyword evidence="19" id="KW-1185">Reference proteome</keyword>